<evidence type="ECO:0000313" key="1">
    <source>
        <dbReference type="EMBL" id="KRN58325.1"/>
    </source>
</evidence>
<dbReference type="OrthoDB" id="2296204at2"/>
<organism evidence="1 2">
    <name type="scientific">Limosilactobacillus secaliphilus</name>
    <dbReference type="NCBI Taxonomy" id="396268"/>
    <lineage>
        <taxon>Bacteria</taxon>
        <taxon>Bacillati</taxon>
        <taxon>Bacillota</taxon>
        <taxon>Bacilli</taxon>
        <taxon>Lactobacillales</taxon>
        <taxon>Lactobacillaceae</taxon>
        <taxon>Limosilactobacillus</taxon>
    </lineage>
</organism>
<proteinExistence type="predicted"/>
<protein>
    <submittedName>
        <fullName evidence="1">Uncharacterized protein</fullName>
    </submittedName>
</protein>
<dbReference type="EMBL" id="JQBW01000010">
    <property type="protein sequence ID" value="KRN58325.1"/>
    <property type="molecule type" value="Genomic_DNA"/>
</dbReference>
<accession>A0A0R2I717</accession>
<dbReference type="Proteomes" id="UP000050934">
    <property type="component" value="Unassembled WGS sequence"/>
</dbReference>
<name>A0A0R2I717_9LACO</name>
<gene>
    <name evidence="1" type="ORF">IV45_GL000770</name>
</gene>
<evidence type="ECO:0000313" key="2">
    <source>
        <dbReference type="Proteomes" id="UP000050934"/>
    </source>
</evidence>
<dbReference type="AlphaFoldDB" id="A0A0R2I717"/>
<sequence length="204" mass="23652">MSEPVASQNWHDAIRFVIDRSLPDPDFAVVNFHQSRSSESLYVNLLACGRLYQLRYAFHDHDDHNPTLQSFNLRAYPHDRLLIRDTKRFLKNNHGGSELTYFHFAALTLVEKLTQENPSPLLNKDDCFFLDGQVAADHLQAELDFLLQHQLLLCRFKTGEVFLSQSGQKLLDFYWDVADSHLDEQVWDENPRIASPARLLELLA</sequence>
<keyword evidence="2" id="KW-1185">Reference proteome</keyword>
<reference evidence="1 2" key="1">
    <citation type="journal article" date="2015" name="Genome Announc.">
        <title>Expanding the biotechnology potential of lactobacilli through comparative genomics of 213 strains and associated genera.</title>
        <authorList>
            <person name="Sun Z."/>
            <person name="Harris H.M."/>
            <person name="McCann A."/>
            <person name="Guo C."/>
            <person name="Argimon S."/>
            <person name="Zhang W."/>
            <person name="Yang X."/>
            <person name="Jeffery I.B."/>
            <person name="Cooney J.C."/>
            <person name="Kagawa T.F."/>
            <person name="Liu W."/>
            <person name="Song Y."/>
            <person name="Salvetti E."/>
            <person name="Wrobel A."/>
            <person name="Rasinkangas P."/>
            <person name="Parkhill J."/>
            <person name="Rea M.C."/>
            <person name="O'Sullivan O."/>
            <person name="Ritari J."/>
            <person name="Douillard F.P."/>
            <person name="Paul Ross R."/>
            <person name="Yang R."/>
            <person name="Briner A.E."/>
            <person name="Felis G.E."/>
            <person name="de Vos W.M."/>
            <person name="Barrangou R."/>
            <person name="Klaenhammer T.R."/>
            <person name="Caufield P.W."/>
            <person name="Cui Y."/>
            <person name="Zhang H."/>
            <person name="O'Toole P.W."/>
        </authorList>
    </citation>
    <scope>NUCLEOTIDE SEQUENCE [LARGE SCALE GENOMIC DNA]</scope>
    <source>
        <strain evidence="1 2">DSM 17896</strain>
    </source>
</reference>
<dbReference type="RefSeq" id="WP_057741571.1">
    <property type="nucleotide sequence ID" value="NZ_JQBW01000010.1"/>
</dbReference>
<dbReference type="PATRIC" id="fig|396268.3.peg.780"/>
<comment type="caution">
    <text evidence="1">The sequence shown here is derived from an EMBL/GenBank/DDBJ whole genome shotgun (WGS) entry which is preliminary data.</text>
</comment>
<dbReference type="STRING" id="396268.IV45_GL000770"/>